<keyword evidence="4" id="KW-0813">Transport</keyword>
<evidence type="ECO:0000313" key="10">
    <source>
        <dbReference type="Proteomes" id="UP000190831"/>
    </source>
</evidence>
<dbReference type="InterPro" id="IPR005043">
    <property type="entry name" value="XPO2_C"/>
</dbReference>
<evidence type="ECO:0000256" key="7">
    <source>
        <dbReference type="ARBA" id="ARBA00023242"/>
    </source>
</evidence>
<gene>
    <name evidence="9" type="ORF">LAFE_0F17634G</name>
</gene>
<sequence length="959" mass="108736">MLDLESISNYLAQSVVASTAKSAEHSLKSLESQSGFSLTLLHVIASTNLPISTRLAGALFFKNFIKRRWVDENGMYLISQTDVEAIKKEIVPLMITLPNNLQVQVGEAISVIADSDFPNRWPTLLDDLITKLSTDDMVTNKGVLTVAHSIFKRWRPLFRSDELFLEIKLVLDKFASPFLNLLKTVDEQINANPNNEAMLNILFEVLLILVKLYYDMNCQDIPEFFEDNISVGMGIMHKYLAYDNTILEDQDEEEQSSIVNKVKSSIQELVQLYTTRYEDVFGPMINEFIQTTWVLLTSLSLQPKNDVLISKSLSFMTAVTRIPKYFEVFNTENALNSITEQIILPNVTLRESDEELFEDDPIEYIRRDLEGSDSSTRRRACTDFLKELKEKNEALVTNIVLNHVKNFFAQYRSSPDVNWKCKDLCVYLFSALAINGNITTAGVASTNIFLDVVDFFTKEIVPDLMNSVPHPILRVDAIKYIYTFRNQLNKDQLIEIMPILGKFLQASEYVEYTYAAITIERILSIRESQTSSTFIFKKMDIADSSQLLLDNLFSLIFKQGSTPEKLAENEFLMKTVYRVLLTSEELLVPYSAEMLQQLLHVVTIIGKNPSNPRFSHYCFESIGVVVKYNHQSLGVFLDSMMPIFMTILSEDIQEFIPYVIQIIAYCVEQLPANHGLPDTVKQLSQPLLSPSVWEMKGNIPAVTRLLKDIIRADPAVYTDLIPVLGVFQRLIASKTYDSNGFELLEYIFTYIPVNVLQPYLKQVGVLLLQRLQNSRTEKYVKKFVVFLSILSQKLGSDFVVQFIDGVQEGLFQQIWSNFVINTLPTIGNLLDRKIAVVGVLNVITKGTIFASRYTSLLAPTLESVLATTVSESIVNLKSDFIDVENLEEISTFGSSFSKLVSIADKPYDPLPDVDLTQGLRLYVAETLHKFNENAGNAFVSLIPQMSEDARNSLHTLGFN</sequence>
<keyword evidence="10" id="KW-1185">Reference proteome</keyword>
<evidence type="ECO:0000256" key="2">
    <source>
        <dbReference type="ARBA" id="ARBA00004496"/>
    </source>
</evidence>
<keyword evidence="7" id="KW-0539">Nucleus</keyword>
<dbReference type="Pfam" id="PF08506">
    <property type="entry name" value="Cse1"/>
    <property type="match status" value="1"/>
</dbReference>
<protein>
    <submittedName>
        <fullName evidence="9">LAFE_0F17634g1_1</fullName>
    </submittedName>
</protein>
<dbReference type="Pfam" id="PF03378">
    <property type="entry name" value="CAS_CSE1"/>
    <property type="match status" value="1"/>
</dbReference>
<dbReference type="OMA" id="AENEFLM"/>
<comment type="subcellular location">
    <subcellularLocation>
        <location evidence="2">Cytoplasm</location>
    </subcellularLocation>
    <subcellularLocation>
        <location evidence="1">Nucleus</location>
    </subcellularLocation>
</comment>
<dbReference type="SMART" id="SM00913">
    <property type="entry name" value="IBN_N"/>
    <property type="match status" value="1"/>
</dbReference>
<keyword evidence="6" id="KW-0653">Protein transport</keyword>
<dbReference type="GO" id="GO:0006611">
    <property type="term" value="P:protein export from nucleus"/>
    <property type="evidence" value="ECO:0007669"/>
    <property type="project" value="TreeGrafter"/>
</dbReference>
<dbReference type="Proteomes" id="UP000190831">
    <property type="component" value="Chromosome F"/>
</dbReference>
<dbReference type="Pfam" id="PF03810">
    <property type="entry name" value="IBN_N"/>
    <property type="match status" value="1"/>
</dbReference>
<evidence type="ECO:0000256" key="1">
    <source>
        <dbReference type="ARBA" id="ARBA00004123"/>
    </source>
</evidence>
<feature type="domain" description="Importin N-terminal" evidence="8">
    <location>
        <begin position="23"/>
        <end position="96"/>
    </location>
</feature>
<dbReference type="SUPFAM" id="SSF48371">
    <property type="entry name" value="ARM repeat"/>
    <property type="match status" value="1"/>
</dbReference>
<dbReference type="FunFam" id="1.25.10.10:FF:000057">
    <property type="entry name" value="Exportin-2 isoform 1"/>
    <property type="match status" value="1"/>
</dbReference>
<dbReference type="InterPro" id="IPR016024">
    <property type="entry name" value="ARM-type_fold"/>
</dbReference>
<dbReference type="GO" id="GO:0006606">
    <property type="term" value="P:protein import into nucleus"/>
    <property type="evidence" value="ECO:0007669"/>
    <property type="project" value="TreeGrafter"/>
</dbReference>
<keyword evidence="5" id="KW-0963">Cytoplasm</keyword>
<dbReference type="InterPro" id="IPR011989">
    <property type="entry name" value="ARM-like"/>
</dbReference>
<dbReference type="STRING" id="4955.A0A1G4MGI4"/>
<dbReference type="Gene3D" id="1.25.10.10">
    <property type="entry name" value="Leucine-rich Repeat Variant"/>
    <property type="match status" value="1"/>
</dbReference>
<proteinExistence type="inferred from homology"/>
<dbReference type="GO" id="GO:0005049">
    <property type="term" value="F:nuclear export signal receptor activity"/>
    <property type="evidence" value="ECO:0007669"/>
    <property type="project" value="TreeGrafter"/>
</dbReference>
<name>A0A1G4MGI4_LACFM</name>
<dbReference type="GO" id="GO:0031267">
    <property type="term" value="F:small GTPase binding"/>
    <property type="evidence" value="ECO:0007669"/>
    <property type="project" value="InterPro"/>
</dbReference>
<evidence type="ECO:0000313" key="9">
    <source>
        <dbReference type="EMBL" id="SCW02940.1"/>
    </source>
</evidence>
<evidence type="ECO:0000256" key="3">
    <source>
        <dbReference type="ARBA" id="ARBA00008669"/>
    </source>
</evidence>
<dbReference type="PROSITE" id="PS50166">
    <property type="entry name" value="IMPORTIN_B_NT"/>
    <property type="match status" value="1"/>
</dbReference>
<dbReference type="PANTHER" id="PTHR10997">
    <property type="entry name" value="IMPORTIN-7, 8, 11"/>
    <property type="match status" value="1"/>
</dbReference>
<dbReference type="InterPro" id="IPR013713">
    <property type="entry name" value="XPO2_central"/>
</dbReference>
<comment type="similarity">
    <text evidence="3">Belongs to the XPO2/CSE1 family.</text>
</comment>
<dbReference type="GO" id="GO:0005829">
    <property type="term" value="C:cytosol"/>
    <property type="evidence" value="ECO:0007669"/>
    <property type="project" value="TreeGrafter"/>
</dbReference>
<dbReference type="AlphaFoldDB" id="A0A1G4MGI4"/>
<dbReference type="OrthoDB" id="3268246at2759"/>
<dbReference type="EMBL" id="LT598490">
    <property type="protein sequence ID" value="SCW02940.1"/>
    <property type="molecule type" value="Genomic_DNA"/>
</dbReference>
<evidence type="ECO:0000256" key="5">
    <source>
        <dbReference type="ARBA" id="ARBA00022490"/>
    </source>
</evidence>
<organism evidence="9 10">
    <name type="scientific">Lachancea fermentati</name>
    <name type="common">Zygosaccharomyces fermentati</name>
    <dbReference type="NCBI Taxonomy" id="4955"/>
    <lineage>
        <taxon>Eukaryota</taxon>
        <taxon>Fungi</taxon>
        <taxon>Dikarya</taxon>
        <taxon>Ascomycota</taxon>
        <taxon>Saccharomycotina</taxon>
        <taxon>Saccharomycetes</taxon>
        <taxon>Saccharomycetales</taxon>
        <taxon>Saccharomycetaceae</taxon>
        <taxon>Lachancea</taxon>
    </lineage>
</organism>
<reference evidence="9" key="1">
    <citation type="submission" date="2016-03" db="EMBL/GenBank/DDBJ databases">
        <authorList>
            <person name="Ploux O."/>
        </authorList>
    </citation>
    <scope>NUCLEOTIDE SEQUENCE [LARGE SCALE GENOMIC DNA]</scope>
</reference>
<dbReference type="GO" id="GO:0005635">
    <property type="term" value="C:nuclear envelope"/>
    <property type="evidence" value="ECO:0007669"/>
    <property type="project" value="TreeGrafter"/>
</dbReference>
<evidence type="ECO:0000259" key="8">
    <source>
        <dbReference type="PROSITE" id="PS50166"/>
    </source>
</evidence>
<dbReference type="InterPro" id="IPR001494">
    <property type="entry name" value="Importin-beta_N"/>
</dbReference>
<evidence type="ECO:0000256" key="4">
    <source>
        <dbReference type="ARBA" id="ARBA00022448"/>
    </source>
</evidence>
<accession>A0A1G4MGI4</accession>
<dbReference type="PANTHER" id="PTHR10997:SF8">
    <property type="entry name" value="EXPORTIN-2"/>
    <property type="match status" value="1"/>
</dbReference>
<evidence type="ECO:0000256" key="6">
    <source>
        <dbReference type="ARBA" id="ARBA00022927"/>
    </source>
</evidence>